<evidence type="ECO:0000313" key="2">
    <source>
        <dbReference type="EMBL" id="CAB4194720.1"/>
    </source>
</evidence>
<sequence length="115" mass="12172">MSLAAPWITTTELETHLGAEIDADEADRLVYTATSMVENVVNLVDSEGEPLGAVPDAVLTVTLYVAAELYKAGTGIDGTLQVDWTQQVPANITSVIVKRYGALLAPWISIDGLVG</sequence>
<protein>
    <recommendedName>
        <fullName evidence="3">Gp6 domain containing protein</fullName>
    </recommendedName>
</protein>
<proteinExistence type="predicted"/>
<evidence type="ECO:0008006" key="3">
    <source>
        <dbReference type="Google" id="ProtNLM"/>
    </source>
</evidence>
<gene>
    <name evidence="2" type="ORF">UFOVP1282_7</name>
    <name evidence="1" type="ORF">UFOVP888_8</name>
</gene>
<accession>A0A6J5PJI9</accession>
<organism evidence="1">
    <name type="scientific">uncultured Caudovirales phage</name>
    <dbReference type="NCBI Taxonomy" id="2100421"/>
    <lineage>
        <taxon>Viruses</taxon>
        <taxon>Duplodnaviria</taxon>
        <taxon>Heunggongvirae</taxon>
        <taxon>Uroviricota</taxon>
        <taxon>Caudoviricetes</taxon>
        <taxon>Peduoviridae</taxon>
        <taxon>Maltschvirus</taxon>
        <taxon>Maltschvirus maltsch</taxon>
    </lineage>
</organism>
<evidence type="ECO:0000313" key="1">
    <source>
        <dbReference type="EMBL" id="CAB4169365.1"/>
    </source>
</evidence>
<dbReference type="EMBL" id="LR797221">
    <property type="protein sequence ID" value="CAB4194720.1"/>
    <property type="molecule type" value="Genomic_DNA"/>
</dbReference>
<reference evidence="1" key="1">
    <citation type="submission" date="2020-05" db="EMBL/GenBank/DDBJ databases">
        <authorList>
            <person name="Chiriac C."/>
            <person name="Salcher M."/>
            <person name="Ghai R."/>
            <person name="Kavagutti S V."/>
        </authorList>
    </citation>
    <scope>NUCLEOTIDE SEQUENCE</scope>
</reference>
<name>A0A6J5PJI9_9CAUD</name>
<dbReference type="EMBL" id="LR796843">
    <property type="protein sequence ID" value="CAB4169365.1"/>
    <property type="molecule type" value="Genomic_DNA"/>
</dbReference>